<evidence type="ECO:0000256" key="5">
    <source>
        <dbReference type="ARBA" id="ARBA00022475"/>
    </source>
</evidence>
<comment type="subcellular location">
    <subcellularLocation>
        <location evidence="1">Cell membrane</location>
        <topology evidence="1">Multi-pass membrane protein</topology>
    </subcellularLocation>
</comment>
<dbReference type="Proteomes" id="UP000647491">
    <property type="component" value="Unassembled WGS sequence"/>
</dbReference>
<keyword evidence="4" id="KW-0813">Transport</keyword>
<evidence type="ECO:0000256" key="6">
    <source>
        <dbReference type="ARBA" id="ARBA00022692"/>
    </source>
</evidence>
<evidence type="ECO:0000256" key="2">
    <source>
        <dbReference type="ARBA" id="ARBA00008417"/>
    </source>
</evidence>
<sequence>MSRTVTQEERYRMMTEKPISRLIPGLAVPTIISMLITSIYNMADTFFVSQINTSASAAVGIIFSLMAMIQAVGFTLGMGAGNYISRSLGAKNEDIAVRTAATAFFTAIGIGVVMAVTGLSFLDRLVRLLGATETIAPYARDYARYILLGAPVMTGSFVMNNLLRSQGYAVYAMAGITTGGILNMILDPVFIFGLRMGISGAAAATVISQCVSFCILFFQCNFRKGCIRLRPGKFTPSLKIYGEILHAGLPSLCRQGLASAAAVALNVAANPFGDAAIAAMSIVTRYMMFINSALIGFGQGFQPVCGFNFGAKRYDRVLEAFWFCLKVAVILLTTLGVISFFGAEAIMGLFRKGDLEVIGIGTWAMRFQCLTLPFQAWIIMSNMLTQSIGYGFRASIVAAGRQGIFLIPALLTLPRFLGILGLQLCQPIADVCTSVMAAVIVVSILKELKVWNEEIQNLSKKTMDE</sequence>
<accession>A0ABR7NU86</accession>
<evidence type="ECO:0000256" key="10">
    <source>
        <dbReference type="SAM" id="Phobius"/>
    </source>
</evidence>
<protein>
    <recommendedName>
        <fullName evidence="3">Multidrug export protein MepA</fullName>
    </recommendedName>
</protein>
<dbReference type="PANTHER" id="PTHR43823:SF3">
    <property type="entry name" value="MULTIDRUG EXPORT PROTEIN MEPA"/>
    <property type="match status" value="1"/>
</dbReference>
<feature type="transmembrane region" description="Helical" evidence="10">
    <location>
        <begin position="142"/>
        <end position="163"/>
    </location>
</feature>
<evidence type="ECO:0000256" key="8">
    <source>
        <dbReference type="ARBA" id="ARBA00023136"/>
    </source>
</evidence>
<feature type="transmembrane region" description="Helical" evidence="10">
    <location>
        <begin position="428"/>
        <end position="445"/>
    </location>
</feature>
<evidence type="ECO:0000256" key="7">
    <source>
        <dbReference type="ARBA" id="ARBA00022989"/>
    </source>
</evidence>
<gene>
    <name evidence="11" type="ORF">H8708_09570</name>
</gene>
<dbReference type="EMBL" id="JACRTJ010000020">
    <property type="protein sequence ID" value="MBC8599469.1"/>
    <property type="molecule type" value="Genomic_DNA"/>
</dbReference>
<dbReference type="PANTHER" id="PTHR43823">
    <property type="entry name" value="SPORULATION PROTEIN YKVU"/>
    <property type="match status" value="1"/>
</dbReference>
<dbReference type="InterPro" id="IPR051327">
    <property type="entry name" value="MATE_MepA_subfamily"/>
</dbReference>
<feature type="transmembrane region" description="Helical" evidence="10">
    <location>
        <begin position="100"/>
        <end position="122"/>
    </location>
</feature>
<evidence type="ECO:0000313" key="12">
    <source>
        <dbReference type="Proteomes" id="UP000647491"/>
    </source>
</evidence>
<feature type="transmembrane region" description="Helical" evidence="10">
    <location>
        <begin position="198"/>
        <end position="218"/>
    </location>
</feature>
<dbReference type="InterPro" id="IPR002528">
    <property type="entry name" value="MATE_fam"/>
</dbReference>
<evidence type="ECO:0000256" key="9">
    <source>
        <dbReference type="ARBA" id="ARBA00023251"/>
    </source>
</evidence>
<evidence type="ECO:0000256" key="4">
    <source>
        <dbReference type="ARBA" id="ARBA00022448"/>
    </source>
</evidence>
<evidence type="ECO:0000313" key="11">
    <source>
        <dbReference type="EMBL" id="MBC8599469.1"/>
    </source>
</evidence>
<dbReference type="RefSeq" id="WP_262427703.1">
    <property type="nucleotide sequence ID" value="NZ_JACRTJ010000020.1"/>
</dbReference>
<keyword evidence="12" id="KW-1185">Reference proteome</keyword>
<feature type="transmembrane region" description="Helical" evidence="10">
    <location>
        <begin position="170"/>
        <end position="192"/>
    </location>
</feature>
<dbReference type="PIRSF" id="PIRSF006603">
    <property type="entry name" value="DinF"/>
    <property type="match status" value="1"/>
</dbReference>
<feature type="transmembrane region" description="Helical" evidence="10">
    <location>
        <begin position="55"/>
        <end position="79"/>
    </location>
</feature>
<comment type="caution">
    <text evidence="11">The sequence shown here is derived from an EMBL/GenBank/DDBJ whole genome shotgun (WGS) entry which is preliminary data.</text>
</comment>
<reference evidence="11 12" key="1">
    <citation type="submission" date="2020-08" db="EMBL/GenBank/DDBJ databases">
        <title>Genome public.</title>
        <authorList>
            <person name="Liu C."/>
            <person name="Sun Q."/>
        </authorList>
    </citation>
    <scope>NUCLEOTIDE SEQUENCE [LARGE SCALE GENOMIC DNA]</scope>
    <source>
        <strain evidence="11 12">BX10</strain>
    </source>
</reference>
<keyword evidence="7 10" id="KW-1133">Transmembrane helix</keyword>
<dbReference type="InterPro" id="IPR045070">
    <property type="entry name" value="MATE_MepA-like"/>
</dbReference>
<evidence type="ECO:0000256" key="1">
    <source>
        <dbReference type="ARBA" id="ARBA00004651"/>
    </source>
</evidence>
<keyword evidence="9" id="KW-0046">Antibiotic resistance</keyword>
<dbReference type="NCBIfam" id="TIGR00797">
    <property type="entry name" value="matE"/>
    <property type="match status" value="1"/>
</dbReference>
<keyword evidence="8 10" id="KW-0472">Membrane</keyword>
<organism evidence="11 12">
    <name type="scientific">Enterocloster hominis</name>
    <name type="common">ex Liu et al. 2021</name>
    <dbReference type="NCBI Taxonomy" id="2763663"/>
    <lineage>
        <taxon>Bacteria</taxon>
        <taxon>Bacillati</taxon>
        <taxon>Bacillota</taxon>
        <taxon>Clostridia</taxon>
        <taxon>Lachnospirales</taxon>
        <taxon>Lachnospiraceae</taxon>
        <taxon>Enterocloster</taxon>
    </lineage>
</organism>
<feature type="transmembrane region" description="Helical" evidence="10">
    <location>
        <begin position="320"/>
        <end position="343"/>
    </location>
</feature>
<dbReference type="CDD" id="cd13143">
    <property type="entry name" value="MATE_MepA_like"/>
    <property type="match status" value="1"/>
</dbReference>
<evidence type="ECO:0000256" key="3">
    <source>
        <dbReference type="ARBA" id="ARBA00022106"/>
    </source>
</evidence>
<comment type="similarity">
    <text evidence="2">Belongs to the multi antimicrobial extrusion (MATE) (TC 2.A.66.1) family. MepA subfamily.</text>
</comment>
<dbReference type="Pfam" id="PF01554">
    <property type="entry name" value="MatE"/>
    <property type="match status" value="2"/>
</dbReference>
<keyword evidence="5" id="KW-1003">Cell membrane</keyword>
<proteinExistence type="inferred from homology"/>
<keyword evidence="6 10" id="KW-0812">Transmembrane</keyword>
<name>A0ABR7NU86_9FIRM</name>
<feature type="transmembrane region" description="Helical" evidence="10">
    <location>
        <begin position="21"/>
        <end position="43"/>
    </location>
</feature>
<dbReference type="InterPro" id="IPR048279">
    <property type="entry name" value="MdtK-like"/>
</dbReference>